<feature type="domain" description="Aspartate/glutamate/uridylate kinase" evidence="13">
    <location>
        <begin position="7"/>
        <end position="229"/>
    </location>
</feature>
<accession>F2KQQ9</accession>
<dbReference type="OrthoDB" id="15328at2157"/>
<dbReference type="Proteomes" id="UP000008136">
    <property type="component" value="Chromosome"/>
</dbReference>
<evidence type="ECO:0000313" key="14">
    <source>
        <dbReference type="EMBL" id="AEA46621.1"/>
    </source>
</evidence>
<dbReference type="InterPro" id="IPR001048">
    <property type="entry name" value="Asp/Glu/Uridylate_kinase"/>
</dbReference>
<dbReference type="EMBL" id="CP002588">
    <property type="protein sequence ID" value="AEA46621.1"/>
    <property type="molecule type" value="Genomic_DNA"/>
</dbReference>
<feature type="binding site" evidence="11">
    <location>
        <position position="208"/>
    </location>
    <ligand>
        <name>ATP</name>
        <dbReference type="ChEBI" id="CHEBI:30616"/>
    </ligand>
</feature>
<gene>
    <name evidence="14" type="ordered locus">Arcve_0600</name>
</gene>
<dbReference type="GO" id="GO:0016114">
    <property type="term" value="P:terpenoid biosynthetic process"/>
    <property type="evidence" value="ECO:0007669"/>
    <property type="project" value="TreeGrafter"/>
</dbReference>
<dbReference type="PANTHER" id="PTHR43654">
    <property type="entry name" value="GLUTAMATE 5-KINASE"/>
    <property type="match status" value="1"/>
</dbReference>
<dbReference type="KEGG" id="ave:Arcve_0600"/>
<dbReference type="STRING" id="693661.Arcve_0600"/>
<evidence type="ECO:0000256" key="2">
    <source>
        <dbReference type="ARBA" id="ARBA00012908"/>
    </source>
</evidence>
<comment type="subunit">
    <text evidence="10">Homodimer.</text>
</comment>
<reference evidence="14 15" key="1">
    <citation type="submission" date="2011-03" db="EMBL/GenBank/DDBJ databases">
        <title>The complete genome of Archaeoglobus veneficus SNP6.</title>
        <authorList>
            <consortium name="US DOE Joint Genome Institute (JGI-PGF)"/>
            <person name="Lucas S."/>
            <person name="Copeland A."/>
            <person name="Lapidus A."/>
            <person name="Bruce D."/>
            <person name="Goodwin L."/>
            <person name="Pitluck S."/>
            <person name="Kyrpides N."/>
            <person name="Mavromatis K."/>
            <person name="Pagani I."/>
            <person name="Ivanova N."/>
            <person name="Mikhailova N."/>
            <person name="Lu M."/>
            <person name="Detter J.C."/>
            <person name="Tapia R."/>
            <person name="Han C."/>
            <person name="Land M."/>
            <person name="Hauser L."/>
            <person name="Markowitz V."/>
            <person name="Cheng J.-F."/>
            <person name="Hugenholtz P."/>
            <person name="Woyke T."/>
            <person name="Wu D."/>
            <person name="Spring S."/>
            <person name="Brambilla E."/>
            <person name="Klenk H.-P."/>
            <person name="Eisen J.A."/>
        </authorList>
    </citation>
    <scope>NUCLEOTIDE SEQUENCE [LARGE SCALE GENOMIC DNA]</scope>
    <source>
        <strain>SNP6</strain>
    </source>
</reference>
<organism evidence="14 15">
    <name type="scientific">Archaeoglobus veneficus (strain DSM 11195 / SNP6)</name>
    <dbReference type="NCBI Taxonomy" id="693661"/>
    <lineage>
        <taxon>Archaea</taxon>
        <taxon>Methanobacteriati</taxon>
        <taxon>Methanobacteriota</taxon>
        <taxon>Archaeoglobi</taxon>
        <taxon>Archaeoglobales</taxon>
        <taxon>Archaeoglobaceae</taxon>
        <taxon>Archaeoglobus</taxon>
    </lineage>
</organism>
<feature type="site" description="Transition state stabilizer" evidence="12">
    <location>
        <position position="19"/>
    </location>
</feature>
<keyword evidence="5 10" id="KW-0547">Nucleotide-binding</keyword>
<dbReference type="GeneID" id="10393696"/>
<keyword evidence="15" id="KW-1185">Reference proteome</keyword>
<feature type="binding site" evidence="11">
    <location>
        <position position="171"/>
    </location>
    <ligand>
        <name>ATP</name>
        <dbReference type="ChEBI" id="CHEBI:30616"/>
    </ligand>
</feature>
<proteinExistence type="inferred from homology"/>
<evidence type="ECO:0000256" key="1">
    <source>
        <dbReference type="ARBA" id="ARBA00010540"/>
    </source>
</evidence>
<comment type="catalytic activity">
    <reaction evidence="9 10">
        <text>isopentenyl phosphate + ATP = isopentenyl diphosphate + ADP</text>
        <dbReference type="Rhea" id="RHEA:33963"/>
        <dbReference type="ChEBI" id="CHEBI:30616"/>
        <dbReference type="ChEBI" id="CHEBI:65078"/>
        <dbReference type="ChEBI" id="CHEBI:128769"/>
        <dbReference type="ChEBI" id="CHEBI:456216"/>
        <dbReference type="EC" id="2.7.4.26"/>
    </reaction>
</comment>
<evidence type="ECO:0000256" key="4">
    <source>
        <dbReference type="ARBA" id="ARBA00022679"/>
    </source>
</evidence>
<dbReference type="PANTHER" id="PTHR43654:SF1">
    <property type="entry name" value="ISOPENTENYL PHOSPHATE KINASE"/>
    <property type="match status" value="1"/>
</dbReference>
<evidence type="ECO:0000256" key="3">
    <source>
        <dbReference type="ARBA" id="ARBA00017267"/>
    </source>
</evidence>
<keyword evidence="4 10" id="KW-0808">Transferase</keyword>
<dbReference type="eggNOG" id="arCOG00860">
    <property type="taxonomic scope" value="Archaea"/>
</dbReference>
<dbReference type="InterPro" id="IPR024192">
    <property type="entry name" value="Fosfomycin_R_FomA-type"/>
</dbReference>
<feature type="binding site" evidence="11">
    <location>
        <position position="53"/>
    </location>
    <ligand>
        <name>ATP</name>
        <dbReference type="ChEBI" id="CHEBI:30616"/>
    </ligand>
</feature>
<keyword evidence="7 10" id="KW-0067">ATP-binding</keyword>
<dbReference type="InterPro" id="IPR036393">
    <property type="entry name" value="AceGlu_kinase-like_sf"/>
</dbReference>
<sequence length="251" mass="27014">MKIDGLRILKIGGALITDKSRGVFDRAKEDVIEKIAKEIATNPEKLILIHGVGSFGHPYVEKYNLKQDRRNVRGVAETHLACERLCCIVCKALAESGLNPAPIHPFSSFRLTDSLEFDAGFIADLVNDGFIPVIHGDMVRSHDGYEVLSGDKIAVELARVFKAEKIGFASDTAIVAGGKIVEEVTAANVDSVLAELNSETSKSDVTGGMRGKVIAILEVARASEVFIFSGLEPGNVAKFLAGEHVGTKIRL</sequence>
<dbReference type="Gene3D" id="3.40.1160.10">
    <property type="entry name" value="Acetylglutamate kinase-like"/>
    <property type="match status" value="1"/>
</dbReference>
<evidence type="ECO:0000256" key="6">
    <source>
        <dbReference type="ARBA" id="ARBA00022777"/>
    </source>
</evidence>
<dbReference type="HOGENOM" id="CLU_070213_0_0_2"/>
<dbReference type="GO" id="GO:0005524">
    <property type="term" value="F:ATP binding"/>
    <property type="evidence" value="ECO:0007669"/>
    <property type="project" value="UniProtKB-KW"/>
</dbReference>
<evidence type="ECO:0000256" key="10">
    <source>
        <dbReference type="PIRNR" id="PIRNR016496"/>
    </source>
</evidence>
<dbReference type="GO" id="GO:0005829">
    <property type="term" value="C:cytosol"/>
    <property type="evidence" value="ECO:0007669"/>
    <property type="project" value="TreeGrafter"/>
</dbReference>
<evidence type="ECO:0000256" key="7">
    <source>
        <dbReference type="ARBA" id="ARBA00022840"/>
    </source>
</evidence>
<evidence type="ECO:0000313" key="15">
    <source>
        <dbReference type="Proteomes" id="UP000008136"/>
    </source>
</evidence>
<evidence type="ECO:0000256" key="12">
    <source>
        <dbReference type="PIRSR" id="PIRSR016496-2"/>
    </source>
</evidence>
<dbReference type="PIRSF" id="PIRSF016496">
    <property type="entry name" value="Kin_FomA"/>
    <property type="match status" value="1"/>
</dbReference>
<evidence type="ECO:0000256" key="9">
    <source>
        <dbReference type="ARBA" id="ARBA00049063"/>
    </source>
</evidence>
<evidence type="ECO:0000259" key="13">
    <source>
        <dbReference type="Pfam" id="PF00696"/>
    </source>
</evidence>
<evidence type="ECO:0000256" key="8">
    <source>
        <dbReference type="ARBA" id="ARBA00023229"/>
    </source>
</evidence>
<comment type="function">
    <text evidence="10">Catalyzes the formation of isopentenyl diphosphate (IPP), the building block of all isoprenoids.</text>
</comment>
<dbReference type="EC" id="2.7.4.26" evidence="2 10"/>
<dbReference type="AlphaFoldDB" id="F2KQQ9"/>
<dbReference type="Pfam" id="PF00696">
    <property type="entry name" value="AA_kinase"/>
    <property type="match status" value="1"/>
</dbReference>
<keyword evidence="6 10" id="KW-0418">Kinase</keyword>
<dbReference type="RefSeq" id="WP_013683295.1">
    <property type="nucleotide sequence ID" value="NC_015320.1"/>
</dbReference>
<name>F2KQQ9_ARCVS</name>
<feature type="binding site" evidence="11">
    <location>
        <position position="212"/>
    </location>
    <ligand>
        <name>ATP</name>
        <dbReference type="ChEBI" id="CHEBI:30616"/>
    </ligand>
</feature>
<comment type="similarity">
    <text evidence="1 10">Belongs to the isopentenyl phosphate kinase family.</text>
</comment>
<feature type="binding site" evidence="11">
    <location>
        <position position="57"/>
    </location>
    <ligand>
        <name>substrate</name>
    </ligand>
</feature>
<dbReference type="GO" id="GO:0016301">
    <property type="term" value="F:kinase activity"/>
    <property type="evidence" value="ECO:0007669"/>
    <property type="project" value="UniProtKB-KW"/>
</dbReference>
<dbReference type="GO" id="GO:0102043">
    <property type="term" value="F:isopentenyl phosphate kinase activity"/>
    <property type="evidence" value="ECO:0007669"/>
    <property type="project" value="UniProtKB-EC"/>
</dbReference>
<dbReference type="CDD" id="cd04241">
    <property type="entry name" value="AAK_FomA-like"/>
    <property type="match status" value="1"/>
</dbReference>
<dbReference type="NCBIfam" id="NF040647">
    <property type="entry name" value="IPPK_Arch"/>
    <property type="match status" value="1"/>
</dbReference>
<protein>
    <recommendedName>
        <fullName evidence="3 10">Isopentenyl phosphate kinase</fullName>
        <shortName evidence="10">IPK</shortName>
        <ecNumber evidence="2 10">2.7.4.26</ecNumber>
    </recommendedName>
</protein>
<evidence type="ECO:0000256" key="5">
    <source>
        <dbReference type="ARBA" id="ARBA00022741"/>
    </source>
</evidence>
<evidence type="ECO:0000256" key="11">
    <source>
        <dbReference type="PIRSR" id="PIRSR016496-1"/>
    </source>
</evidence>
<keyword evidence="8" id="KW-0414">Isoprene biosynthesis</keyword>
<dbReference type="SUPFAM" id="SSF53633">
    <property type="entry name" value="Carbamate kinase-like"/>
    <property type="match status" value="1"/>
</dbReference>
<feature type="binding site" evidence="11">
    <location>
        <position position="150"/>
    </location>
    <ligand>
        <name>substrate</name>
    </ligand>
</feature>